<keyword evidence="1" id="KW-0472">Membrane</keyword>
<organism evidence="3 4">
    <name type="scientific">Triparma strigata</name>
    <dbReference type="NCBI Taxonomy" id="1606541"/>
    <lineage>
        <taxon>Eukaryota</taxon>
        <taxon>Sar</taxon>
        <taxon>Stramenopiles</taxon>
        <taxon>Ochrophyta</taxon>
        <taxon>Bolidophyceae</taxon>
        <taxon>Parmales</taxon>
        <taxon>Triparmaceae</taxon>
        <taxon>Triparma</taxon>
    </lineage>
</organism>
<sequence length="79" mass="8892">MQALVIFFACFLAAVQADVIPEEDSKFDQTYTEIILWSLFASILFFVCGAAIRRKCTIDKGRTDRGVITSMLLPEDEVL</sequence>
<dbReference type="Proteomes" id="UP001165085">
    <property type="component" value="Unassembled WGS sequence"/>
</dbReference>
<dbReference type="AlphaFoldDB" id="A0A9W7DZD0"/>
<protein>
    <recommendedName>
        <fullName evidence="5">FXYD domain-containing ion transport regulator</fullName>
    </recommendedName>
</protein>
<feature type="signal peptide" evidence="2">
    <location>
        <begin position="1"/>
        <end position="17"/>
    </location>
</feature>
<keyword evidence="2" id="KW-0732">Signal</keyword>
<evidence type="ECO:0000256" key="1">
    <source>
        <dbReference type="SAM" id="Phobius"/>
    </source>
</evidence>
<evidence type="ECO:0000313" key="4">
    <source>
        <dbReference type="Proteomes" id="UP001165085"/>
    </source>
</evidence>
<evidence type="ECO:0000313" key="3">
    <source>
        <dbReference type="EMBL" id="GMH56293.1"/>
    </source>
</evidence>
<keyword evidence="1" id="KW-1133">Transmembrane helix</keyword>
<dbReference type="EMBL" id="BRXY01000039">
    <property type="protein sequence ID" value="GMH56293.1"/>
    <property type="molecule type" value="Genomic_DNA"/>
</dbReference>
<dbReference type="OrthoDB" id="196100at2759"/>
<feature type="transmembrane region" description="Helical" evidence="1">
    <location>
        <begin position="33"/>
        <end position="52"/>
    </location>
</feature>
<name>A0A9W7DZD0_9STRA</name>
<keyword evidence="1" id="KW-0812">Transmembrane</keyword>
<evidence type="ECO:0008006" key="5">
    <source>
        <dbReference type="Google" id="ProtNLM"/>
    </source>
</evidence>
<keyword evidence="4" id="KW-1185">Reference proteome</keyword>
<feature type="chain" id="PRO_5040894426" description="FXYD domain-containing ion transport regulator" evidence="2">
    <location>
        <begin position="18"/>
        <end position="79"/>
    </location>
</feature>
<reference evidence="4" key="1">
    <citation type="journal article" date="2023" name="Commun. Biol.">
        <title>Genome analysis of Parmales, the sister group of diatoms, reveals the evolutionary specialization of diatoms from phago-mixotrophs to photoautotrophs.</title>
        <authorList>
            <person name="Ban H."/>
            <person name="Sato S."/>
            <person name="Yoshikawa S."/>
            <person name="Yamada K."/>
            <person name="Nakamura Y."/>
            <person name="Ichinomiya M."/>
            <person name="Sato N."/>
            <person name="Blanc-Mathieu R."/>
            <person name="Endo H."/>
            <person name="Kuwata A."/>
            <person name="Ogata H."/>
        </authorList>
    </citation>
    <scope>NUCLEOTIDE SEQUENCE [LARGE SCALE GENOMIC DNA]</scope>
    <source>
        <strain evidence="4">NIES 3701</strain>
    </source>
</reference>
<evidence type="ECO:0000256" key="2">
    <source>
        <dbReference type="SAM" id="SignalP"/>
    </source>
</evidence>
<accession>A0A9W7DZD0</accession>
<comment type="caution">
    <text evidence="3">The sequence shown here is derived from an EMBL/GenBank/DDBJ whole genome shotgun (WGS) entry which is preliminary data.</text>
</comment>
<proteinExistence type="predicted"/>
<gene>
    <name evidence="3" type="ORF">TrST_g4138</name>
</gene>